<evidence type="ECO:0000256" key="1">
    <source>
        <dbReference type="ARBA" id="ARBA00022679"/>
    </source>
</evidence>
<dbReference type="PANTHER" id="PTHR43792:SF8">
    <property type="entry name" value="[RIBOSOMAL PROTEIN US5]-ALANINE N-ACETYLTRANSFERASE"/>
    <property type="match status" value="1"/>
</dbReference>
<dbReference type="EC" id="2.3.1.267" evidence="4"/>
<dbReference type="eggNOG" id="COG1670">
    <property type="taxonomic scope" value="Bacteria"/>
</dbReference>
<gene>
    <name evidence="8" type="ORF">MU9_2003</name>
</gene>
<accession>J7U5K1</accession>
<evidence type="ECO:0000313" key="8">
    <source>
        <dbReference type="EMBL" id="AGG31049.1"/>
    </source>
</evidence>
<dbReference type="AlphaFoldDB" id="J7U5K1"/>
<proteinExistence type="inferred from homology"/>
<keyword evidence="1 8" id="KW-0808">Transferase</keyword>
<organism evidence="8 9">
    <name type="scientific">Morganella morganii subsp. morganii KT</name>
    <dbReference type="NCBI Taxonomy" id="1124991"/>
    <lineage>
        <taxon>Bacteria</taxon>
        <taxon>Pseudomonadati</taxon>
        <taxon>Pseudomonadota</taxon>
        <taxon>Gammaproteobacteria</taxon>
        <taxon>Enterobacterales</taxon>
        <taxon>Morganellaceae</taxon>
        <taxon>Morganella</taxon>
    </lineage>
</organism>
<comment type="catalytic activity">
    <reaction evidence="5">
        <text>N-terminal L-alanyl-[ribosomal protein uS5] + acetyl-CoA = N-terminal N(alpha)-acetyl-L-alanyl-[ribosomal protein uS5] + CoA + H(+)</text>
        <dbReference type="Rhea" id="RHEA:43752"/>
        <dbReference type="Rhea" id="RHEA-COMP:10672"/>
        <dbReference type="Rhea" id="RHEA-COMP:10673"/>
        <dbReference type="ChEBI" id="CHEBI:15378"/>
        <dbReference type="ChEBI" id="CHEBI:57287"/>
        <dbReference type="ChEBI" id="CHEBI:57288"/>
        <dbReference type="ChEBI" id="CHEBI:64718"/>
        <dbReference type="ChEBI" id="CHEBI:83683"/>
        <dbReference type="EC" id="2.3.1.267"/>
    </reaction>
</comment>
<dbReference type="HOGENOM" id="CLU_013985_40_1_6"/>
<dbReference type="InterPro" id="IPR000182">
    <property type="entry name" value="GNAT_dom"/>
</dbReference>
<dbReference type="InterPro" id="IPR051531">
    <property type="entry name" value="N-acetyltransferase"/>
</dbReference>
<reference evidence="8 9" key="1">
    <citation type="journal article" date="2012" name="BMC Genomics">
        <title>Whole-genome sequencing and identification of Morganella morganii KT pathogenicity-related genes.</title>
        <authorList>
            <person name="Chen Y.T."/>
            <person name="Peng H.L."/>
            <person name="Shia W.C."/>
            <person name="Hsu F.R."/>
            <person name="Ken C.F."/>
            <person name="Tsao Y.M."/>
            <person name="Chen C.H."/>
            <person name="Liu C.E."/>
            <person name="Hsieh M.F."/>
            <person name="Chen H.C."/>
            <person name="Tang C.Y."/>
            <person name="Ku T.H."/>
        </authorList>
    </citation>
    <scope>NUCLEOTIDE SEQUENCE [LARGE SCALE GENOMIC DNA]</scope>
    <source>
        <strain evidence="8 9">KT</strain>
    </source>
</reference>
<evidence type="ECO:0000256" key="2">
    <source>
        <dbReference type="ARBA" id="ARBA00023315"/>
    </source>
</evidence>
<evidence type="ECO:0000256" key="3">
    <source>
        <dbReference type="ARBA" id="ARBA00038502"/>
    </source>
</evidence>
<dbReference type="EMBL" id="CP004345">
    <property type="protein sequence ID" value="AGG31049.1"/>
    <property type="molecule type" value="Genomic_DNA"/>
</dbReference>
<dbReference type="Gene3D" id="3.40.630.30">
    <property type="match status" value="1"/>
</dbReference>
<name>J7U5K1_MORMO</name>
<dbReference type="PANTHER" id="PTHR43792">
    <property type="entry name" value="GNAT FAMILY, PUTATIVE (AFU_ORTHOLOGUE AFUA_3G00765)-RELATED-RELATED"/>
    <property type="match status" value="1"/>
</dbReference>
<dbReference type="GO" id="GO:0008999">
    <property type="term" value="F:protein-N-terminal-alanine acetyltransferase activity"/>
    <property type="evidence" value="ECO:0007669"/>
    <property type="project" value="UniProtKB-EC"/>
</dbReference>
<dbReference type="InterPro" id="IPR016181">
    <property type="entry name" value="Acyl_CoA_acyltransferase"/>
</dbReference>
<dbReference type="KEGG" id="mmk:MU9_2003"/>
<dbReference type="GO" id="GO:0005737">
    <property type="term" value="C:cytoplasm"/>
    <property type="evidence" value="ECO:0007669"/>
    <property type="project" value="TreeGrafter"/>
</dbReference>
<evidence type="ECO:0000256" key="6">
    <source>
        <dbReference type="ARBA" id="ARBA00074015"/>
    </source>
</evidence>
<evidence type="ECO:0000256" key="5">
    <source>
        <dbReference type="ARBA" id="ARBA00048922"/>
    </source>
</evidence>
<dbReference type="SUPFAM" id="SSF55729">
    <property type="entry name" value="Acyl-CoA N-acyltransferases (Nat)"/>
    <property type="match status" value="1"/>
</dbReference>
<evidence type="ECO:0000313" key="9">
    <source>
        <dbReference type="Proteomes" id="UP000011834"/>
    </source>
</evidence>
<evidence type="ECO:0000259" key="7">
    <source>
        <dbReference type="PROSITE" id="PS51186"/>
    </source>
</evidence>
<feature type="domain" description="N-acetyltransferase" evidence="7">
    <location>
        <begin position="19"/>
        <end position="189"/>
    </location>
</feature>
<dbReference type="Pfam" id="PF13302">
    <property type="entry name" value="Acetyltransf_3"/>
    <property type="match status" value="1"/>
</dbReference>
<protein>
    <recommendedName>
        <fullName evidence="6">[Ribosomal protein uS5]-alanine N-acetyltransferase</fullName>
        <ecNumber evidence="4">2.3.1.267</ecNumber>
    </recommendedName>
</protein>
<evidence type="ECO:0000256" key="4">
    <source>
        <dbReference type="ARBA" id="ARBA00039124"/>
    </source>
</evidence>
<dbReference type="FunFam" id="3.40.630.30:FF:000005">
    <property type="entry name" value="Ribosomal protein alanine acetyltransferase"/>
    <property type="match status" value="1"/>
</dbReference>
<dbReference type="NCBIfam" id="NF008072">
    <property type="entry name" value="PRK10809.1"/>
    <property type="match status" value="1"/>
</dbReference>
<comment type="similarity">
    <text evidence="3">Belongs to the acetyltransferase family. RimJ subfamily.</text>
</comment>
<keyword evidence="2" id="KW-0012">Acyltransferase</keyword>
<keyword evidence="9" id="KW-1185">Reference proteome</keyword>
<dbReference type="PROSITE" id="PS51186">
    <property type="entry name" value="GNAT"/>
    <property type="match status" value="1"/>
</dbReference>
<sequence>MLFGYRANTPQLRFNTDRMVVRLAHERDAYRISEYYCENEAFLKPWEPLRDRSHYHPSGWSSRLQLMTDMHRQGTAFHFLLLDQAENEVMGVANYSNVIRGVFYACFLGYSLGEKWQGQHYMQEALEPTLRYMQRQQGMHRIMANYMPHNQRSGQLLARLGFEKEGYAKDYLMINGRWRDHVLTALTTPDWVKPR</sequence>
<dbReference type="Proteomes" id="UP000011834">
    <property type="component" value="Chromosome"/>
</dbReference>